<protein>
    <submittedName>
        <fullName evidence="2">Uncharacterized protein</fullName>
    </submittedName>
</protein>
<evidence type="ECO:0000313" key="2">
    <source>
        <dbReference type="EMBL" id="AYV82885.1"/>
    </source>
</evidence>
<reference evidence="2" key="1">
    <citation type="submission" date="2018-10" db="EMBL/GenBank/DDBJ databases">
        <title>Hidden diversity of soil giant viruses.</title>
        <authorList>
            <person name="Schulz F."/>
            <person name="Alteio L."/>
            <person name="Goudeau D."/>
            <person name="Ryan E.M."/>
            <person name="Malmstrom R.R."/>
            <person name="Blanchard J."/>
            <person name="Woyke T."/>
        </authorList>
    </citation>
    <scope>NUCLEOTIDE SEQUENCE</scope>
    <source>
        <strain evidence="2">HYV1</strain>
    </source>
</reference>
<proteinExistence type="predicted"/>
<gene>
    <name evidence="2" type="ORF">Hyperionvirus3_31</name>
</gene>
<name>A0A3G5A6L7_9VIRU</name>
<evidence type="ECO:0000256" key="1">
    <source>
        <dbReference type="SAM" id="Coils"/>
    </source>
</evidence>
<accession>A0A3G5A6L7</accession>
<sequence>MARAAETKLLRTCITLLQTEEAKLEAQIKKLGSKLAEVKALRNETENSLVDYKVILVRCVRGKIEEDYSEGYEYSIYSVLAELKLPPARHIEYSSNKADQQIALVEFEEVYRLKKKRSYRTEDGKFKVKIRRTTQAEFKNMSAPENIIEYLAWKYPERDIEASVNKIAFRGYYGSHEPSYFASESKSTTDRCKICGDLINDGRDLDGYKLGKYVICSGNHSSCAKKYNCLDECIAAFKAQGLLISAVYLTKLTEQFSYVKH</sequence>
<dbReference type="EMBL" id="MK072385">
    <property type="protein sequence ID" value="AYV82885.1"/>
    <property type="molecule type" value="Genomic_DNA"/>
</dbReference>
<organism evidence="2">
    <name type="scientific">Hyperionvirus sp</name>
    <dbReference type="NCBI Taxonomy" id="2487770"/>
    <lineage>
        <taxon>Viruses</taxon>
        <taxon>Varidnaviria</taxon>
        <taxon>Bamfordvirae</taxon>
        <taxon>Nucleocytoviricota</taxon>
        <taxon>Megaviricetes</taxon>
        <taxon>Imitervirales</taxon>
        <taxon>Mimiviridae</taxon>
        <taxon>Klosneuvirinae</taxon>
    </lineage>
</organism>
<keyword evidence="1" id="KW-0175">Coiled coil</keyword>
<feature type="coiled-coil region" evidence="1">
    <location>
        <begin position="14"/>
        <end position="48"/>
    </location>
</feature>